<feature type="transmembrane region" description="Helical" evidence="5">
    <location>
        <begin position="112"/>
        <end position="129"/>
    </location>
</feature>
<dbReference type="STRING" id="1250231.SAMN04488552_2705"/>
<reference evidence="6 7" key="1">
    <citation type="submission" date="2016-10" db="EMBL/GenBank/DDBJ databases">
        <authorList>
            <person name="Varghese N."/>
            <person name="Submissions S."/>
        </authorList>
    </citation>
    <scope>NUCLEOTIDE SEQUENCE [LARGE SCALE GENOMIC DNA]</scope>
    <source>
        <strain evidence="6 7">Mar_2010_102</strain>
    </source>
</reference>
<dbReference type="PANTHER" id="PTHR11040:SF44">
    <property type="entry name" value="PROTEIN ZNTC-RELATED"/>
    <property type="match status" value="1"/>
</dbReference>
<feature type="transmembrane region" description="Helical" evidence="5">
    <location>
        <begin position="164"/>
        <end position="181"/>
    </location>
</feature>
<dbReference type="EMBL" id="LT629745">
    <property type="protein sequence ID" value="SDS28948.1"/>
    <property type="molecule type" value="Genomic_DNA"/>
</dbReference>
<keyword evidence="4 5" id="KW-0472">Membrane</keyword>
<comment type="subcellular location">
    <subcellularLocation>
        <location evidence="1">Membrane</location>
        <topology evidence="1">Multi-pass membrane protein</topology>
    </subcellularLocation>
</comment>
<dbReference type="PANTHER" id="PTHR11040">
    <property type="entry name" value="ZINC/IRON TRANSPORTER"/>
    <property type="match status" value="1"/>
</dbReference>
<dbReference type="AlphaFoldDB" id="A0A1H1QZK1"/>
<feature type="transmembrane region" description="Helical" evidence="5">
    <location>
        <begin position="73"/>
        <end position="92"/>
    </location>
</feature>
<keyword evidence="2 5" id="KW-0812">Transmembrane</keyword>
<dbReference type="GO" id="GO:0005385">
    <property type="term" value="F:zinc ion transmembrane transporter activity"/>
    <property type="evidence" value="ECO:0007669"/>
    <property type="project" value="TreeGrafter"/>
</dbReference>
<keyword evidence="7" id="KW-1185">Reference proteome</keyword>
<evidence type="ECO:0000313" key="6">
    <source>
        <dbReference type="EMBL" id="SDS28948.1"/>
    </source>
</evidence>
<evidence type="ECO:0000256" key="3">
    <source>
        <dbReference type="ARBA" id="ARBA00022989"/>
    </source>
</evidence>
<evidence type="ECO:0000256" key="5">
    <source>
        <dbReference type="SAM" id="Phobius"/>
    </source>
</evidence>
<protein>
    <submittedName>
        <fullName evidence="6">ZIP Zinc transporter</fullName>
    </submittedName>
</protein>
<evidence type="ECO:0000256" key="1">
    <source>
        <dbReference type="ARBA" id="ARBA00004141"/>
    </source>
</evidence>
<name>A0A1H1QZK1_9FLAO</name>
<proteinExistence type="predicted"/>
<dbReference type="Pfam" id="PF02535">
    <property type="entry name" value="Zip"/>
    <property type="match status" value="1"/>
</dbReference>
<keyword evidence="3 5" id="KW-1133">Transmembrane helix</keyword>
<evidence type="ECO:0000256" key="4">
    <source>
        <dbReference type="ARBA" id="ARBA00023136"/>
    </source>
</evidence>
<accession>A0A1H1QZK1</accession>
<feature type="transmembrane region" description="Helical" evidence="5">
    <location>
        <begin position="193"/>
        <end position="212"/>
    </location>
</feature>
<gene>
    <name evidence="6" type="ORF">SAMN04488552_2705</name>
</gene>
<dbReference type="GO" id="GO:0016020">
    <property type="term" value="C:membrane"/>
    <property type="evidence" value="ECO:0007669"/>
    <property type="project" value="UniProtKB-SubCell"/>
</dbReference>
<feature type="transmembrane region" description="Helical" evidence="5">
    <location>
        <begin position="135"/>
        <end position="155"/>
    </location>
</feature>
<feature type="transmembrane region" description="Helical" evidence="5">
    <location>
        <begin position="43"/>
        <end position="61"/>
    </location>
</feature>
<dbReference type="InterPro" id="IPR003689">
    <property type="entry name" value="ZIP"/>
</dbReference>
<feature type="transmembrane region" description="Helical" evidence="5">
    <location>
        <begin position="219"/>
        <end position="237"/>
    </location>
</feature>
<evidence type="ECO:0000256" key="2">
    <source>
        <dbReference type="ARBA" id="ARBA00022692"/>
    </source>
</evidence>
<evidence type="ECO:0000313" key="7">
    <source>
        <dbReference type="Proteomes" id="UP000198858"/>
    </source>
</evidence>
<dbReference type="Proteomes" id="UP000198858">
    <property type="component" value="Chromosome I"/>
</dbReference>
<sequence>MSKPDQPTISNLLTDLYIYLLPILAVITGYIISLFLKPGSSSGFKLLLAFSGAYLLAVTVLELLPDVYSEPDSGIGVFIMLGLLFQIVLEFLSKGVEHGHLHFHENSKTFPVLLLISLSLHSLLEGFPLDNDNHLLHGVVVHKIPVAAILSVFLIQSKLSKPKVFLFLAFFALMTPLGSWLKNNIEVLSEYAPYINAIVIGIFLHVSTTILFESSKNHSFNASKLGVIILGILLAYFI</sequence>
<organism evidence="6 7">
    <name type="scientific">Christiangramia echinicola</name>
    <dbReference type="NCBI Taxonomy" id="279359"/>
    <lineage>
        <taxon>Bacteria</taxon>
        <taxon>Pseudomonadati</taxon>
        <taxon>Bacteroidota</taxon>
        <taxon>Flavobacteriia</taxon>
        <taxon>Flavobacteriales</taxon>
        <taxon>Flavobacteriaceae</taxon>
        <taxon>Christiangramia</taxon>
    </lineage>
</organism>
<feature type="transmembrane region" description="Helical" evidence="5">
    <location>
        <begin position="16"/>
        <end position="36"/>
    </location>
</feature>